<keyword evidence="6" id="KW-0732">Signal</keyword>
<evidence type="ECO:0000256" key="3">
    <source>
        <dbReference type="PROSITE-ProRule" id="PRU10055"/>
    </source>
</evidence>
<dbReference type="GO" id="GO:0005975">
    <property type="term" value="P:carbohydrate metabolic process"/>
    <property type="evidence" value="ECO:0007669"/>
    <property type="project" value="InterPro"/>
</dbReference>
<evidence type="ECO:0000313" key="8">
    <source>
        <dbReference type="Proteomes" id="UP000607653"/>
    </source>
</evidence>
<dbReference type="Proteomes" id="UP000607653">
    <property type="component" value="Unassembled WGS sequence"/>
</dbReference>
<dbReference type="InterPro" id="IPR017853">
    <property type="entry name" value="GH"/>
</dbReference>
<name>A0A822XR64_NELNU</name>
<evidence type="ECO:0000256" key="5">
    <source>
        <dbReference type="RuleBase" id="RU004468"/>
    </source>
</evidence>
<dbReference type="InterPro" id="IPR001360">
    <property type="entry name" value="Glyco_hydro_1"/>
</dbReference>
<dbReference type="PRINTS" id="PR00131">
    <property type="entry name" value="GLHYDRLASE1"/>
</dbReference>
<feature type="chain" id="PRO_5032477414" description="Beta-glucosidase 18-like" evidence="6">
    <location>
        <begin position="33"/>
        <end position="522"/>
    </location>
</feature>
<feature type="signal peptide" evidence="6">
    <location>
        <begin position="1"/>
        <end position="32"/>
    </location>
</feature>
<dbReference type="SUPFAM" id="SSF51445">
    <property type="entry name" value="(Trans)glycosidases"/>
    <property type="match status" value="1"/>
</dbReference>
<evidence type="ECO:0008006" key="9">
    <source>
        <dbReference type="Google" id="ProtNLM"/>
    </source>
</evidence>
<proteinExistence type="inferred from homology"/>
<evidence type="ECO:0000313" key="7">
    <source>
        <dbReference type="EMBL" id="DAD21255.1"/>
    </source>
</evidence>
<dbReference type="Pfam" id="PF00232">
    <property type="entry name" value="Glyco_hydro_1"/>
    <property type="match status" value="1"/>
</dbReference>
<dbReference type="InterPro" id="IPR018120">
    <property type="entry name" value="Glyco_hydro_1_AS"/>
</dbReference>
<protein>
    <recommendedName>
        <fullName evidence="9">Beta-glucosidase 18-like</fullName>
    </recommendedName>
</protein>
<dbReference type="EMBL" id="DUZY01000001">
    <property type="protein sequence ID" value="DAD21255.1"/>
    <property type="molecule type" value="Genomic_DNA"/>
</dbReference>
<keyword evidence="8" id="KW-1185">Reference proteome</keyword>
<organism evidence="7 8">
    <name type="scientific">Nelumbo nucifera</name>
    <name type="common">Sacred lotus</name>
    <dbReference type="NCBI Taxonomy" id="4432"/>
    <lineage>
        <taxon>Eukaryota</taxon>
        <taxon>Viridiplantae</taxon>
        <taxon>Streptophyta</taxon>
        <taxon>Embryophyta</taxon>
        <taxon>Tracheophyta</taxon>
        <taxon>Spermatophyta</taxon>
        <taxon>Magnoliopsida</taxon>
        <taxon>Proteales</taxon>
        <taxon>Nelumbonaceae</taxon>
        <taxon>Nelumbo</taxon>
    </lineage>
</organism>
<evidence type="ECO:0000256" key="4">
    <source>
        <dbReference type="RuleBase" id="RU003690"/>
    </source>
</evidence>
<dbReference type="InterPro" id="IPR033132">
    <property type="entry name" value="GH_1_N_CS"/>
</dbReference>
<dbReference type="PROSITE" id="PS00653">
    <property type="entry name" value="GLYCOSYL_HYDROL_F1_2"/>
    <property type="match status" value="1"/>
</dbReference>
<comment type="caution">
    <text evidence="7">The sequence shown here is derived from an EMBL/GenBank/DDBJ whole genome shotgun (WGS) entry which is preliminary data.</text>
</comment>
<gene>
    <name evidence="7" type="ORF">HUJ06_022718</name>
</gene>
<dbReference type="PANTHER" id="PTHR10353">
    <property type="entry name" value="GLYCOSYL HYDROLASE"/>
    <property type="match status" value="1"/>
</dbReference>
<dbReference type="PROSITE" id="PS00572">
    <property type="entry name" value="GLYCOSYL_HYDROL_F1_1"/>
    <property type="match status" value="1"/>
</dbReference>
<evidence type="ECO:0000256" key="2">
    <source>
        <dbReference type="ARBA" id="ARBA00022801"/>
    </source>
</evidence>
<dbReference type="PROSITE" id="PS51257">
    <property type="entry name" value="PROKAR_LIPOPROTEIN"/>
    <property type="match status" value="1"/>
</dbReference>
<sequence>MGTIRTHYLIRRGRVLSLLSLILACIVSNSHEETIRRNQFPVEFLFGTSTSAYQTEGAILEGGRGLSNWDVFSHVPGKIETGENADTADDHYHLYLQDIDLMHSLGINAYRFSISWARILPRGRFGDVNPTGIAFYNSIIDNLLRRGIEPFVTLYHHDLPQELEDRYGGWLSPLIQEDFGYFAEICFRRFGDRVKYWSSLNEPNLYAHFAYLRGMYPPGRRSEMEPFTVLHNMLLSHARAAYLYRSRYQQKQGGSIGIVVNTAMYEPLRDEAVDREAVSRALAFYVSGVLDPLIHGDYPPEMRHHLGARLPKFSVEESKALNGSIDFIGINHYSSLYAKDCINSPCPTGESHAFLGFVYTTGFRDGVAIGEPTPMPRFFIVPDGLEKMVEYIKTRYNNKPTFVTENGIAQLDQPGQREVLLHDNKRVEFLKGYLASLARAIRNGADVRGYFVWSLMDNFEWTNGFRMRFGLYYVDYQTLERTPKLSAKWYRDFLTPNATDEYDDLLVKRSRVANWRGVEVDI</sequence>
<dbReference type="PANTHER" id="PTHR10353:SF175">
    <property type="entry name" value="BETA-GLUCOSIDASE 18-LIKE ISOFORM X1"/>
    <property type="match status" value="1"/>
</dbReference>
<evidence type="ECO:0000256" key="1">
    <source>
        <dbReference type="ARBA" id="ARBA00010838"/>
    </source>
</evidence>
<comment type="similarity">
    <text evidence="1 4">Belongs to the glycosyl hydrolase 1 family.</text>
</comment>
<dbReference type="Gene3D" id="3.20.20.80">
    <property type="entry name" value="Glycosidases"/>
    <property type="match status" value="1"/>
</dbReference>
<dbReference type="GO" id="GO:0004553">
    <property type="term" value="F:hydrolase activity, hydrolyzing O-glycosyl compounds"/>
    <property type="evidence" value="ECO:0007669"/>
    <property type="project" value="InterPro"/>
</dbReference>
<keyword evidence="2 5" id="KW-0378">Hydrolase</keyword>
<keyword evidence="5" id="KW-0326">Glycosidase</keyword>
<reference evidence="7 8" key="1">
    <citation type="journal article" date="2020" name="Mol. Biol. Evol.">
        <title>Distinct Expression and Methylation Patterns for Genes with Different Fates following a Single Whole-Genome Duplication in Flowering Plants.</title>
        <authorList>
            <person name="Shi T."/>
            <person name="Rahmani R.S."/>
            <person name="Gugger P.F."/>
            <person name="Wang M."/>
            <person name="Li H."/>
            <person name="Zhang Y."/>
            <person name="Li Z."/>
            <person name="Wang Q."/>
            <person name="Van de Peer Y."/>
            <person name="Marchal K."/>
            <person name="Chen J."/>
        </authorList>
    </citation>
    <scope>NUCLEOTIDE SEQUENCE [LARGE SCALE GENOMIC DNA]</scope>
    <source>
        <tissue evidence="7">Leaf</tissue>
    </source>
</reference>
<dbReference type="AlphaFoldDB" id="A0A822XR64"/>
<feature type="active site" description="Nucleophile" evidence="3">
    <location>
        <position position="405"/>
    </location>
</feature>
<evidence type="ECO:0000256" key="6">
    <source>
        <dbReference type="SAM" id="SignalP"/>
    </source>
</evidence>
<dbReference type="FunFam" id="3.20.20.80:FF:000020">
    <property type="entry name" value="Beta-glucosidase 12"/>
    <property type="match status" value="1"/>
</dbReference>
<accession>A0A822XR64</accession>